<evidence type="ECO:0000313" key="10">
    <source>
        <dbReference type="EMBL" id="CCH67202.1"/>
    </source>
</evidence>
<evidence type="ECO:0000256" key="6">
    <source>
        <dbReference type="ARBA" id="ARBA00023136"/>
    </source>
</evidence>
<dbReference type="RefSeq" id="WP_008233476.1">
    <property type="nucleotide sequence ID" value="NZ_CAIY01000038.1"/>
</dbReference>
<dbReference type="PROSITE" id="PS50263">
    <property type="entry name" value="CN_HYDROLASE"/>
    <property type="match status" value="1"/>
</dbReference>
<gene>
    <name evidence="8" type="primary">lnt</name>
    <name evidence="10" type="ORF">RINTHH_10470</name>
</gene>
<dbReference type="NCBIfam" id="TIGR00546">
    <property type="entry name" value="lnt"/>
    <property type="match status" value="1"/>
</dbReference>
<evidence type="ECO:0000256" key="2">
    <source>
        <dbReference type="ARBA" id="ARBA00022475"/>
    </source>
</evidence>
<dbReference type="Gene3D" id="3.60.110.10">
    <property type="entry name" value="Carbon-nitrogen hydrolase"/>
    <property type="match status" value="1"/>
</dbReference>
<dbReference type="HAMAP" id="MF_01148">
    <property type="entry name" value="Lnt"/>
    <property type="match status" value="1"/>
</dbReference>
<keyword evidence="6 8" id="KW-0472">Membrane</keyword>
<dbReference type="GO" id="GO:0016410">
    <property type="term" value="F:N-acyltransferase activity"/>
    <property type="evidence" value="ECO:0007669"/>
    <property type="project" value="UniProtKB-UniRule"/>
</dbReference>
<feature type="transmembrane region" description="Helical" evidence="8">
    <location>
        <begin position="221"/>
        <end position="242"/>
    </location>
</feature>
<keyword evidence="2 8" id="KW-1003">Cell membrane</keyword>
<dbReference type="UniPathway" id="UPA00666"/>
<feature type="transmembrane region" description="Helical" evidence="8">
    <location>
        <begin position="20"/>
        <end position="46"/>
    </location>
</feature>
<dbReference type="InterPro" id="IPR036526">
    <property type="entry name" value="C-N_Hydrolase_sf"/>
</dbReference>
<sequence length="534" mass="59794">MKLSTIPHKILPSNVSKAFLSGVLMGMTVAPVGAWFLAWFALVPLWLMIFDKEPKRKLYFHISLVSIAWGIGYHGTSLSWITSIHPMTWMKVSWLASLGISLFCWVFITFWGAILLLPWGIGLFLLTSKLNSLSRVLVGTALWCGLEAIWSYGPLWWSSLSYTQSPNNLIVLHIGQISGPNTVTAAIVAVNGLIAEAYKANRARESYILEMELKLRTIVQFQYYLLPLTLFLMVHIIGWSLYKVPLNQTAETALKVGIIQGNIPNTIKLYPEGLYKAITGYTMGYINLVKQGVNVVLTPEGALPFFEERIMASPLVAAVKDKGVVAWIGGFAPYQDSEYTNSVFTVTREGEVFSRYDKVKLVPLGEYVPFKEILGTAISRLSPLKANQVHGLETQVFDTPFGRAIIAICYESAFSERFRYQASVGGQFILSSSNDAHYSAAMPAQHHALDIMRAIENDRWAVRATNTGYSAFVNPHGRTLWISGHNTYEIKAETIYKRQTQTLYVRWGDWLTSVLLVLGGSMLIVEILHKHKVK</sequence>
<dbReference type="EC" id="2.3.1.269" evidence="8"/>
<accession>M1WZ27</accession>
<comment type="similarity">
    <text evidence="8">Belongs to the CN hydrolase family. Apolipoprotein N-acyltransferase subfamily.</text>
</comment>
<comment type="function">
    <text evidence="8">Catalyzes the phospholipid dependent N-acylation of the N-terminal cysteine of apolipoprotein, the last step in lipoprotein maturation.</text>
</comment>
<feature type="transmembrane region" description="Helical" evidence="8">
    <location>
        <begin position="177"/>
        <end position="200"/>
    </location>
</feature>
<feature type="domain" description="CN hydrolase" evidence="9">
    <location>
        <begin position="254"/>
        <end position="502"/>
    </location>
</feature>
<feature type="transmembrane region" description="Helical" evidence="8">
    <location>
        <begin position="58"/>
        <end position="82"/>
    </location>
</feature>
<comment type="subcellular location">
    <subcellularLocation>
        <location evidence="1 8">Cell membrane</location>
        <topology evidence="1 8">Multi-pass membrane protein</topology>
    </subcellularLocation>
</comment>
<comment type="catalytic activity">
    <reaction evidence="8">
        <text>N-terminal S-1,2-diacyl-sn-glyceryl-L-cysteinyl-[lipoprotein] + a glycerophospholipid = N-acyl-S-1,2-diacyl-sn-glyceryl-L-cysteinyl-[lipoprotein] + a 2-acyl-sn-glycero-3-phospholipid + H(+)</text>
        <dbReference type="Rhea" id="RHEA:48228"/>
        <dbReference type="Rhea" id="RHEA-COMP:14681"/>
        <dbReference type="Rhea" id="RHEA-COMP:14684"/>
        <dbReference type="ChEBI" id="CHEBI:15378"/>
        <dbReference type="ChEBI" id="CHEBI:136912"/>
        <dbReference type="ChEBI" id="CHEBI:140656"/>
        <dbReference type="ChEBI" id="CHEBI:140657"/>
        <dbReference type="ChEBI" id="CHEBI:140660"/>
        <dbReference type="EC" id="2.3.1.269"/>
    </reaction>
</comment>
<evidence type="ECO:0000256" key="1">
    <source>
        <dbReference type="ARBA" id="ARBA00004651"/>
    </source>
</evidence>
<keyword evidence="11" id="KW-1185">Reference proteome</keyword>
<comment type="caution">
    <text evidence="10">The sequence shown here is derived from an EMBL/GenBank/DDBJ whole genome shotgun (WGS) entry which is preliminary data.</text>
</comment>
<dbReference type="CDD" id="cd07571">
    <property type="entry name" value="ALP_N-acyl_transferase"/>
    <property type="match status" value="1"/>
</dbReference>
<dbReference type="Proteomes" id="UP000053051">
    <property type="component" value="Unassembled WGS sequence"/>
</dbReference>
<dbReference type="STRING" id="1165094.RINTHH_10470"/>
<feature type="transmembrane region" description="Helical" evidence="8">
    <location>
        <begin position="507"/>
        <end position="528"/>
    </location>
</feature>
<evidence type="ECO:0000256" key="3">
    <source>
        <dbReference type="ARBA" id="ARBA00022679"/>
    </source>
</evidence>
<evidence type="ECO:0000259" key="9">
    <source>
        <dbReference type="PROSITE" id="PS50263"/>
    </source>
</evidence>
<evidence type="ECO:0000313" key="11">
    <source>
        <dbReference type="Proteomes" id="UP000053051"/>
    </source>
</evidence>
<dbReference type="Pfam" id="PF20154">
    <property type="entry name" value="LNT_N"/>
    <property type="match status" value="1"/>
</dbReference>
<keyword evidence="5 8" id="KW-1133">Transmembrane helix</keyword>
<reference evidence="10 11" key="1">
    <citation type="submission" date="2012-05" db="EMBL/GenBank/DDBJ databases">
        <authorList>
            <person name="Hilton J."/>
        </authorList>
    </citation>
    <scope>NUCLEOTIDE SEQUENCE [LARGE SCALE GENOMIC DNA]</scope>
    <source>
        <strain evidence="10 11">HH01</strain>
    </source>
</reference>
<dbReference type="SUPFAM" id="SSF56317">
    <property type="entry name" value="Carbon-nitrogen hydrolase"/>
    <property type="match status" value="1"/>
</dbReference>
<keyword evidence="4 8" id="KW-0812">Transmembrane</keyword>
<evidence type="ECO:0000256" key="7">
    <source>
        <dbReference type="ARBA" id="ARBA00023315"/>
    </source>
</evidence>
<dbReference type="PANTHER" id="PTHR38686">
    <property type="entry name" value="APOLIPOPROTEIN N-ACYLTRANSFERASE"/>
    <property type="match status" value="1"/>
</dbReference>
<dbReference type="OrthoDB" id="9804277at2"/>
<dbReference type="Pfam" id="PF00795">
    <property type="entry name" value="CN_hydrolase"/>
    <property type="match status" value="1"/>
</dbReference>
<dbReference type="GO" id="GO:0005886">
    <property type="term" value="C:plasma membrane"/>
    <property type="evidence" value="ECO:0007669"/>
    <property type="project" value="UniProtKB-SubCell"/>
</dbReference>
<evidence type="ECO:0000256" key="5">
    <source>
        <dbReference type="ARBA" id="ARBA00022989"/>
    </source>
</evidence>
<comment type="pathway">
    <text evidence="8">Protein modification; lipoprotein biosynthesis (N-acyl transfer).</text>
</comment>
<name>M1WZ27_9NOST</name>
<proteinExistence type="inferred from homology"/>
<keyword evidence="7 8" id="KW-0012">Acyltransferase</keyword>
<evidence type="ECO:0000256" key="8">
    <source>
        <dbReference type="HAMAP-Rule" id="MF_01148"/>
    </source>
</evidence>
<protein>
    <recommendedName>
        <fullName evidence="8">Apolipoprotein N-acyltransferase</fullName>
        <shortName evidence="8">ALP N-acyltransferase</shortName>
        <ecNumber evidence="8">2.3.1.269</ecNumber>
    </recommendedName>
</protein>
<feature type="transmembrane region" description="Helical" evidence="8">
    <location>
        <begin position="136"/>
        <end position="157"/>
    </location>
</feature>
<keyword evidence="3 8" id="KW-0808">Transferase</keyword>
<evidence type="ECO:0000256" key="4">
    <source>
        <dbReference type="ARBA" id="ARBA00022692"/>
    </source>
</evidence>
<dbReference type="AlphaFoldDB" id="M1WZ27"/>
<reference evidence="11" key="2">
    <citation type="submission" date="2016-01" db="EMBL/GenBank/DDBJ databases">
        <title>Diatom-associated endosymboitic cyanobacterium lacks core nitrogen metabolism enzymes.</title>
        <authorList>
            <person name="Hilton J.A."/>
            <person name="Foster R.A."/>
            <person name="Tripp H.J."/>
            <person name="Carter B.J."/>
            <person name="Zehr J.P."/>
            <person name="Villareal T.A."/>
        </authorList>
    </citation>
    <scope>NUCLEOTIDE SEQUENCE [LARGE SCALE GENOMIC DNA]</scope>
    <source>
        <strain evidence="11">HH01</strain>
    </source>
</reference>
<dbReference type="EMBL" id="CAIY01000038">
    <property type="protein sequence ID" value="CCH67202.1"/>
    <property type="molecule type" value="Genomic_DNA"/>
</dbReference>
<dbReference type="InterPro" id="IPR004563">
    <property type="entry name" value="Apolipo_AcylTrfase"/>
</dbReference>
<keyword evidence="10" id="KW-0449">Lipoprotein</keyword>
<dbReference type="InterPro" id="IPR003010">
    <property type="entry name" value="C-N_Hydrolase"/>
</dbReference>
<organism evidence="10 11">
    <name type="scientific">Richelia intracellularis HH01</name>
    <dbReference type="NCBI Taxonomy" id="1165094"/>
    <lineage>
        <taxon>Bacteria</taxon>
        <taxon>Bacillati</taxon>
        <taxon>Cyanobacteriota</taxon>
        <taxon>Cyanophyceae</taxon>
        <taxon>Nostocales</taxon>
        <taxon>Nostocaceae</taxon>
        <taxon>Richelia</taxon>
    </lineage>
</organism>
<dbReference type="InterPro" id="IPR045378">
    <property type="entry name" value="LNT_N"/>
</dbReference>
<feature type="transmembrane region" description="Helical" evidence="8">
    <location>
        <begin position="94"/>
        <end position="124"/>
    </location>
</feature>
<dbReference type="PANTHER" id="PTHR38686:SF1">
    <property type="entry name" value="APOLIPOPROTEIN N-ACYLTRANSFERASE"/>
    <property type="match status" value="1"/>
</dbReference>
<dbReference type="GO" id="GO:0042158">
    <property type="term" value="P:lipoprotein biosynthetic process"/>
    <property type="evidence" value="ECO:0007669"/>
    <property type="project" value="UniProtKB-UniRule"/>
</dbReference>